<evidence type="ECO:0000259" key="7">
    <source>
        <dbReference type="Pfam" id="PF00460"/>
    </source>
</evidence>
<keyword evidence="9" id="KW-0282">Flagellum</keyword>
<dbReference type="RefSeq" id="WP_226370501.1">
    <property type="nucleotide sequence ID" value="NZ_JAGIKX010000001.1"/>
</dbReference>
<dbReference type="InterPro" id="IPR001444">
    <property type="entry name" value="Flag_bb_rod_N"/>
</dbReference>
<evidence type="ECO:0000256" key="5">
    <source>
        <dbReference type="ARBA" id="ARBA00025933"/>
    </source>
</evidence>
<dbReference type="InterPro" id="IPR006299">
    <property type="entry name" value="FlgC"/>
</dbReference>
<evidence type="ECO:0000256" key="1">
    <source>
        <dbReference type="ARBA" id="ARBA00004117"/>
    </source>
</evidence>
<comment type="subunit">
    <text evidence="5 6">The basal body constitutes a major portion of the flagellar organelle and consists of four rings (L,P,S, and M) mounted on a central rod. The rod consists of about 26 subunits of FlgG in the distal portion, and FlgB, FlgC and FlgF are thought to build up the proximal portion of the rod with about 6 subunits each.</text>
</comment>
<keyword evidence="9" id="KW-0969">Cilium</keyword>
<evidence type="ECO:0000313" key="10">
    <source>
        <dbReference type="Proteomes" id="UP001519294"/>
    </source>
</evidence>
<evidence type="ECO:0000256" key="2">
    <source>
        <dbReference type="ARBA" id="ARBA00009677"/>
    </source>
</evidence>
<reference evidence="9 10" key="1">
    <citation type="submission" date="2021-03" db="EMBL/GenBank/DDBJ databases">
        <title>Genomic Encyclopedia of Type Strains, Phase IV (KMG-IV): sequencing the most valuable type-strain genomes for metagenomic binning, comparative biology and taxonomic classification.</title>
        <authorList>
            <person name="Goeker M."/>
        </authorList>
    </citation>
    <scope>NUCLEOTIDE SEQUENCE [LARGE SCALE GENOMIC DNA]</scope>
    <source>
        <strain evidence="9 10">DSM 25790</strain>
    </source>
</reference>
<dbReference type="Pfam" id="PF00460">
    <property type="entry name" value="Flg_bb_rod"/>
    <property type="match status" value="1"/>
</dbReference>
<keyword evidence="10" id="KW-1185">Reference proteome</keyword>
<gene>
    <name evidence="9" type="ORF">J2Z81_000125</name>
</gene>
<dbReference type="EMBL" id="JAGIKX010000001">
    <property type="protein sequence ID" value="MBP2256193.1"/>
    <property type="molecule type" value="Genomic_DNA"/>
</dbReference>
<dbReference type="Pfam" id="PF06429">
    <property type="entry name" value="Flg_bbr_C"/>
    <property type="match status" value="1"/>
</dbReference>
<evidence type="ECO:0000313" key="9">
    <source>
        <dbReference type="EMBL" id="MBP2256193.1"/>
    </source>
</evidence>
<sequence length="151" mass="16767">MSIFNAFNSSASALTAGRLRMDIISSNIANAQTTRATMNENGEYEAYRRKMAVVTPKNKSFQSLLDKATRTHYNAGSGVEVSKIMEDETPFKYVYQPTHPDADEEGYVQLPNVDPLKEMVDLMSATRSYEANVTALNASKNMLMKALEIGK</sequence>
<feature type="domain" description="Flagellar basal-body/hook protein C-terminal" evidence="8">
    <location>
        <begin position="105"/>
        <end position="148"/>
    </location>
</feature>
<keyword evidence="9" id="KW-0966">Cell projection</keyword>
<proteinExistence type="inferred from homology"/>
<feature type="domain" description="Flagellar basal body rod protein N-terminal" evidence="7">
    <location>
        <begin position="8"/>
        <end position="37"/>
    </location>
</feature>
<evidence type="ECO:0000256" key="3">
    <source>
        <dbReference type="ARBA" id="ARBA00017941"/>
    </source>
</evidence>
<name>A0ABS4S3Z1_9BACI</name>
<comment type="caution">
    <text evidence="9">The sequence shown here is derived from an EMBL/GenBank/DDBJ whole genome shotgun (WGS) entry which is preliminary data.</text>
</comment>
<comment type="subcellular location">
    <subcellularLocation>
        <location evidence="1 6">Bacterial flagellum basal body</location>
    </subcellularLocation>
</comment>
<organism evidence="9 10">
    <name type="scientific">Virgibacillus alimentarius</name>
    <dbReference type="NCBI Taxonomy" id="698769"/>
    <lineage>
        <taxon>Bacteria</taxon>
        <taxon>Bacillati</taxon>
        <taxon>Bacillota</taxon>
        <taxon>Bacilli</taxon>
        <taxon>Bacillales</taxon>
        <taxon>Bacillaceae</taxon>
        <taxon>Virgibacillus</taxon>
    </lineage>
</organism>
<dbReference type="InterPro" id="IPR010930">
    <property type="entry name" value="Flg_bb/hook_C_dom"/>
</dbReference>
<evidence type="ECO:0000256" key="4">
    <source>
        <dbReference type="ARBA" id="ARBA00023143"/>
    </source>
</evidence>
<dbReference type="PANTHER" id="PTHR30435">
    <property type="entry name" value="FLAGELLAR PROTEIN"/>
    <property type="match status" value="1"/>
</dbReference>
<evidence type="ECO:0000256" key="6">
    <source>
        <dbReference type="RuleBase" id="RU362062"/>
    </source>
</evidence>
<accession>A0ABS4S3Z1</accession>
<protein>
    <recommendedName>
        <fullName evidence="3 6">Flagellar basal-body rod protein FlgC</fullName>
    </recommendedName>
</protein>
<comment type="similarity">
    <text evidence="2">Belongs to the flagella basal body rod proteins family.</text>
</comment>
<dbReference type="Proteomes" id="UP001519294">
    <property type="component" value="Unassembled WGS sequence"/>
</dbReference>
<keyword evidence="4 6" id="KW-0975">Bacterial flagellum</keyword>
<evidence type="ECO:0000259" key="8">
    <source>
        <dbReference type="Pfam" id="PF06429"/>
    </source>
</evidence>
<dbReference type="PANTHER" id="PTHR30435:SF2">
    <property type="entry name" value="FLAGELLAR BASAL-BODY ROD PROTEIN FLGC"/>
    <property type="match status" value="1"/>
</dbReference>
<dbReference type="NCBIfam" id="TIGR01395">
    <property type="entry name" value="FlgC"/>
    <property type="match status" value="1"/>
</dbReference>